<proteinExistence type="predicted"/>
<dbReference type="EMBL" id="GBHO01036533">
    <property type="protein sequence ID" value="JAG07071.1"/>
    <property type="molecule type" value="Transcribed_RNA"/>
</dbReference>
<reference evidence="1" key="1">
    <citation type="journal article" date="2014" name="PLoS ONE">
        <title>Transcriptome-Based Identification of ABC Transporters in the Western Tarnished Plant Bug Lygus hesperus.</title>
        <authorList>
            <person name="Hull J.J."/>
            <person name="Chaney K."/>
            <person name="Geib S.M."/>
            <person name="Fabrick J.A."/>
            <person name="Brent C.S."/>
            <person name="Walsh D."/>
            <person name="Lavine L.C."/>
        </authorList>
    </citation>
    <scope>NUCLEOTIDE SEQUENCE</scope>
</reference>
<organism evidence="1">
    <name type="scientific">Lygus hesperus</name>
    <name type="common">Western plant bug</name>
    <dbReference type="NCBI Taxonomy" id="30085"/>
    <lineage>
        <taxon>Eukaryota</taxon>
        <taxon>Metazoa</taxon>
        <taxon>Ecdysozoa</taxon>
        <taxon>Arthropoda</taxon>
        <taxon>Hexapoda</taxon>
        <taxon>Insecta</taxon>
        <taxon>Pterygota</taxon>
        <taxon>Neoptera</taxon>
        <taxon>Paraneoptera</taxon>
        <taxon>Hemiptera</taxon>
        <taxon>Heteroptera</taxon>
        <taxon>Panheteroptera</taxon>
        <taxon>Cimicomorpha</taxon>
        <taxon>Miridae</taxon>
        <taxon>Mirini</taxon>
        <taxon>Lygus</taxon>
    </lineage>
</organism>
<reference evidence="1" key="2">
    <citation type="submission" date="2014-07" db="EMBL/GenBank/DDBJ databases">
        <authorList>
            <person name="Hull J."/>
        </authorList>
    </citation>
    <scope>NUCLEOTIDE SEQUENCE</scope>
</reference>
<evidence type="ECO:0000313" key="1">
    <source>
        <dbReference type="EMBL" id="JAG07071.1"/>
    </source>
</evidence>
<gene>
    <name evidence="1" type="ORF">CM83_62162</name>
</gene>
<protein>
    <submittedName>
        <fullName evidence="1">Uncharacterized protein</fullName>
    </submittedName>
</protein>
<sequence length="134" mass="15634">MPLNLVLMMLDLAILLCILGCLPSVVLEAGFLKNIQYWLAPQKPKWGIFHLVCIRSVNDVMLHPPPKSKNIYIKPSNRPLRHIGDKEVIRRLVAESWAGKPNAYHRSRTNVFLQWWNDWTLDNETMLLPCFRMN</sequence>
<dbReference type="AlphaFoldDB" id="A0A0A9WI44"/>
<accession>A0A0A9WI44</accession>
<name>A0A0A9WI44_LYGHE</name>